<sequence length="112" mass="12513">MNLEILRIAIENEHWLLKSAVSESSTTMEAAIGVGRLLLSNGGDTSVLSSRQTYVYESCIKPLYDVDCQGVFGPDTCTGSGKVDEETLPTAWEEDDFRCQHCRHDRNRIDSE</sequence>
<reference evidence="1 2" key="1">
    <citation type="submission" date="2016-11" db="EMBL/GenBank/DDBJ databases">
        <authorList>
            <person name="Jaros S."/>
            <person name="Januszkiewicz K."/>
            <person name="Wedrychowicz H."/>
        </authorList>
    </citation>
    <scope>NUCLEOTIDE SEQUENCE [LARGE SCALE GENOMIC DNA]</scope>
    <source>
        <strain evidence="1 2">DSM 9705</strain>
    </source>
</reference>
<dbReference type="Proteomes" id="UP000184139">
    <property type="component" value="Unassembled WGS sequence"/>
</dbReference>
<dbReference type="AlphaFoldDB" id="A0A1M5XXP5"/>
<gene>
    <name evidence="1" type="ORF">SAMN02745124_03451</name>
</gene>
<protein>
    <submittedName>
        <fullName evidence="1">Uncharacterized protein</fullName>
    </submittedName>
</protein>
<dbReference type="EMBL" id="FQXS01000024">
    <property type="protein sequence ID" value="SHI04601.1"/>
    <property type="molecule type" value="Genomic_DNA"/>
</dbReference>
<accession>A0A1M5XXP5</accession>
<organism evidence="1 2">
    <name type="scientific">Desulfofustis glycolicus DSM 9705</name>
    <dbReference type="NCBI Taxonomy" id="1121409"/>
    <lineage>
        <taxon>Bacteria</taxon>
        <taxon>Pseudomonadati</taxon>
        <taxon>Thermodesulfobacteriota</taxon>
        <taxon>Desulfobulbia</taxon>
        <taxon>Desulfobulbales</taxon>
        <taxon>Desulfocapsaceae</taxon>
        <taxon>Desulfofustis</taxon>
    </lineage>
</organism>
<name>A0A1M5XXP5_9BACT</name>
<proteinExistence type="predicted"/>
<evidence type="ECO:0000313" key="1">
    <source>
        <dbReference type="EMBL" id="SHI04601.1"/>
    </source>
</evidence>
<evidence type="ECO:0000313" key="2">
    <source>
        <dbReference type="Proteomes" id="UP000184139"/>
    </source>
</evidence>
<keyword evidence="2" id="KW-1185">Reference proteome</keyword>
<dbReference type="STRING" id="1121409.SAMN02745124_03451"/>